<dbReference type="EMBL" id="CP029145">
    <property type="protein sequence ID" value="AWM32645.1"/>
    <property type="molecule type" value="Genomic_DNA"/>
</dbReference>
<dbReference type="SUPFAM" id="SSF53098">
    <property type="entry name" value="Ribonuclease H-like"/>
    <property type="match status" value="1"/>
</dbReference>
<dbReference type="Proteomes" id="UP000245999">
    <property type="component" value="Chromosome"/>
</dbReference>
<dbReference type="InterPro" id="IPR012337">
    <property type="entry name" value="RNaseH-like_sf"/>
</dbReference>
<keyword evidence="2" id="KW-1185">Reference proteome</keyword>
<dbReference type="OrthoDB" id="6139076at2"/>
<evidence type="ECO:0000313" key="2">
    <source>
        <dbReference type="Proteomes" id="UP000245999"/>
    </source>
</evidence>
<dbReference type="AlphaFoldDB" id="A0A2Z3GNV4"/>
<gene>
    <name evidence="1" type="ORF">DDQ68_07515</name>
</gene>
<organism evidence="1 2">
    <name type="scientific">Hymenobacter nivis</name>
    <dbReference type="NCBI Taxonomy" id="1850093"/>
    <lineage>
        <taxon>Bacteria</taxon>
        <taxon>Pseudomonadati</taxon>
        <taxon>Bacteroidota</taxon>
        <taxon>Cytophagia</taxon>
        <taxon>Cytophagales</taxon>
        <taxon>Hymenobacteraceae</taxon>
        <taxon>Hymenobacter</taxon>
    </lineage>
</organism>
<evidence type="ECO:0000313" key="1">
    <source>
        <dbReference type="EMBL" id="AWM32645.1"/>
    </source>
</evidence>
<proteinExistence type="predicted"/>
<evidence type="ECO:0008006" key="3">
    <source>
        <dbReference type="Google" id="ProtNLM"/>
    </source>
</evidence>
<dbReference type="KEGG" id="hnv:DDQ68_07515"/>
<name>A0A2Z3GNV4_9BACT</name>
<sequence length="102" mass="11848">MQRYWIERVFQEAKQQLGLHQNQTRHWPAWQHHVALTMLALHFMLAAQLEGHETIPYLSFTSLKLMLAQKLQNLLHEDEALLAAVRKRAAYAAPKPTVKPPT</sequence>
<accession>A0A2Z3GNV4</accession>
<protein>
    <recommendedName>
        <fullName evidence="3">Transposase IS4-like domain-containing protein</fullName>
    </recommendedName>
</protein>
<reference evidence="2" key="1">
    <citation type="submission" date="2018-04" db="EMBL/GenBank/DDBJ databases">
        <title>Complete genome of Antarctic heterotrophic bacterium Hymenobacter nivis.</title>
        <authorList>
            <person name="Terashima M."/>
        </authorList>
    </citation>
    <scope>NUCLEOTIDE SEQUENCE [LARGE SCALE GENOMIC DNA]</scope>
    <source>
        <strain evidence="2">NBRC 111535</strain>
    </source>
</reference>